<keyword evidence="2" id="KW-0489">Methyltransferase</keyword>
<dbReference type="InterPro" id="IPR041698">
    <property type="entry name" value="Methyltransf_25"/>
</dbReference>
<dbReference type="CDD" id="cd02440">
    <property type="entry name" value="AdoMet_MTases"/>
    <property type="match status" value="1"/>
</dbReference>
<protein>
    <submittedName>
        <fullName evidence="2">Methyltransferase domain-containing protein</fullName>
    </submittedName>
</protein>
<dbReference type="EMBL" id="LT629711">
    <property type="protein sequence ID" value="SDO82967.1"/>
    <property type="molecule type" value="Genomic_DNA"/>
</dbReference>
<proteinExistence type="predicted"/>
<evidence type="ECO:0000259" key="1">
    <source>
        <dbReference type="Pfam" id="PF13649"/>
    </source>
</evidence>
<accession>A0A1H0MRG0</accession>
<dbReference type="SUPFAM" id="SSF53335">
    <property type="entry name" value="S-adenosyl-L-methionine-dependent methyltransferases"/>
    <property type="match status" value="1"/>
</dbReference>
<dbReference type="Gene3D" id="3.40.50.150">
    <property type="entry name" value="Vaccinia Virus protein VP39"/>
    <property type="match status" value="1"/>
</dbReference>
<feature type="domain" description="Methyltransferase" evidence="1">
    <location>
        <begin position="40"/>
        <end position="117"/>
    </location>
</feature>
<sequence>MPLTLPPAHEHLTFMSPMSQARADGLVDFLTRDLPHDATVLDLGCGWAELLLQAVAAHPSCRGIGVDTNEVSLAHGTDLAAARGLTERVELLAADARTAGPPAADAVICVGASHIWQVESAEPQPIPYEAALTALRERTVRGGRVVYGEGIWSRPPTPQATAPLAGRLDEFGSLAELAEIATRSGFAPVIVSEADQGEWDEFESGYLAGHARWLAEHPADHPDADEVRQRAARQRAAYLGGYRGILGLAYLGLVAV</sequence>
<dbReference type="GO" id="GO:0008168">
    <property type="term" value="F:methyltransferase activity"/>
    <property type="evidence" value="ECO:0007669"/>
    <property type="project" value="UniProtKB-KW"/>
</dbReference>
<dbReference type="Proteomes" id="UP000199077">
    <property type="component" value="Chromosome I"/>
</dbReference>
<dbReference type="Pfam" id="PF13649">
    <property type="entry name" value="Methyltransf_25"/>
    <property type="match status" value="1"/>
</dbReference>
<dbReference type="InterPro" id="IPR029063">
    <property type="entry name" value="SAM-dependent_MTases_sf"/>
</dbReference>
<reference evidence="3" key="1">
    <citation type="submission" date="2016-10" db="EMBL/GenBank/DDBJ databases">
        <authorList>
            <person name="Varghese N."/>
            <person name="Submissions S."/>
        </authorList>
    </citation>
    <scope>NUCLEOTIDE SEQUENCE [LARGE SCALE GENOMIC DNA]</scope>
    <source>
        <strain evidence="3">DSM 22329</strain>
    </source>
</reference>
<evidence type="ECO:0000313" key="3">
    <source>
        <dbReference type="Proteomes" id="UP000199077"/>
    </source>
</evidence>
<dbReference type="GO" id="GO:0032259">
    <property type="term" value="P:methylation"/>
    <property type="evidence" value="ECO:0007669"/>
    <property type="project" value="UniProtKB-KW"/>
</dbReference>
<dbReference type="RefSeq" id="WP_091781530.1">
    <property type="nucleotide sequence ID" value="NZ_LT629711.1"/>
</dbReference>
<dbReference type="STRING" id="443156.SAMN04489867_0695"/>
<gene>
    <name evidence="2" type="ORF">SAMN04489867_0695</name>
</gene>
<evidence type="ECO:0000313" key="2">
    <source>
        <dbReference type="EMBL" id="SDO82967.1"/>
    </source>
</evidence>
<keyword evidence="2" id="KW-0808">Transferase</keyword>
<organism evidence="2 3">
    <name type="scientific">Pedococcus dokdonensis</name>
    <dbReference type="NCBI Taxonomy" id="443156"/>
    <lineage>
        <taxon>Bacteria</taxon>
        <taxon>Bacillati</taxon>
        <taxon>Actinomycetota</taxon>
        <taxon>Actinomycetes</taxon>
        <taxon>Micrococcales</taxon>
        <taxon>Intrasporangiaceae</taxon>
        <taxon>Pedococcus</taxon>
    </lineage>
</organism>
<dbReference type="AlphaFoldDB" id="A0A1H0MRG0"/>
<dbReference type="OrthoDB" id="9800454at2"/>
<keyword evidence="3" id="KW-1185">Reference proteome</keyword>
<name>A0A1H0MRG0_9MICO</name>